<feature type="domain" description="Retroviral polymerase SH3-like" evidence="11">
    <location>
        <begin position="96"/>
        <end position="152"/>
    </location>
</feature>
<evidence type="ECO:0000256" key="6">
    <source>
        <dbReference type="ARBA" id="ARBA00022908"/>
    </source>
</evidence>
<dbReference type="OrthoDB" id="6776856at2759"/>
<comment type="caution">
    <text evidence="12">The sequence shown here is derived from an EMBL/GenBank/DDBJ whole genome shotgun (WGS) entry which is preliminary data.</text>
</comment>
<evidence type="ECO:0000256" key="4">
    <source>
        <dbReference type="ARBA" id="ARBA00022801"/>
    </source>
</evidence>
<proteinExistence type="predicted"/>
<evidence type="ECO:0000256" key="1">
    <source>
        <dbReference type="ARBA" id="ARBA00022722"/>
    </source>
</evidence>
<feature type="region of interest" description="Disordered" evidence="10">
    <location>
        <begin position="176"/>
        <end position="235"/>
    </location>
</feature>
<dbReference type="STRING" id="1157962.A0A250XM54"/>
<evidence type="ECO:0000256" key="2">
    <source>
        <dbReference type="ARBA" id="ARBA00022723"/>
    </source>
</evidence>
<dbReference type="PANTHER" id="PTHR42648">
    <property type="entry name" value="TRANSPOSASE, PUTATIVE-RELATED"/>
    <property type="match status" value="1"/>
</dbReference>
<accession>A0A250XM54</accession>
<dbReference type="InterPro" id="IPR039537">
    <property type="entry name" value="Retrotran_Ty1/copia-like"/>
</dbReference>
<keyword evidence="3" id="KW-0255">Endonuclease</keyword>
<keyword evidence="13" id="KW-1185">Reference proteome</keyword>
<evidence type="ECO:0000313" key="13">
    <source>
        <dbReference type="Proteomes" id="UP000232323"/>
    </source>
</evidence>
<dbReference type="GO" id="GO:0015074">
    <property type="term" value="P:DNA integration"/>
    <property type="evidence" value="ECO:0007669"/>
    <property type="project" value="UniProtKB-KW"/>
</dbReference>
<evidence type="ECO:0000256" key="10">
    <source>
        <dbReference type="SAM" id="MobiDB-lite"/>
    </source>
</evidence>
<keyword evidence="9" id="KW-0233">DNA recombination</keyword>
<keyword evidence="6" id="KW-0229">DNA integration</keyword>
<keyword evidence="8" id="KW-0548">Nucleotidyltransferase</keyword>
<dbReference type="AlphaFoldDB" id="A0A250XM54"/>
<dbReference type="InterPro" id="IPR057670">
    <property type="entry name" value="SH3_retrovirus"/>
</dbReference>
<keyword evidence="2" id="KW-0479">Metal-binding</keyword>
<dbReference type="EMBL" id="BEGY01000117">
    <property type="protein sequence ID" value="GAX84164.1"/>
    <property type="molecule type" value="Genomic_DNA"/>
</dbReference>
<sequence length="250" mass="27284">MSGLTAPIITLTKEEINAFKGEACVANKQTRPSFPNSSTRFGKGKCLHIDLCGPLRAERPDGEFYILSVIDDGTRYGAALLGEAQDISHMQPFGTVCYVLRLPRHQREAGKLSPVSDKGILVGYSQDSKAYRVLMDTGKVVESRDVSFLPTTHQVPTAAGTSQSMIDFDVGGDDFTVVTPPHAPPTPSSQQLEQEEHDVHDEQTEVPEPEGTAPTPATTLKIRGRSNKGQPPERYVAMKAKTVQQRVVMH</sequence>
<keyword evidence="4" id="KW-0378">Hydrolase</keyword>
<keyword evidence="8" id="KW-0808">Transferase</keyword>
<dbReference type="GO" id="GO:0046872">
    <property type="term" value="F:metal ion binding"/>
    <property type="evidence" value="ECO:0007669"/>
    <property type="project" value="UniProtKB-KW"/>
</dbReference>
<dbReference type="GO" id="GO:0006310">
    <property type="term" value="P:DNA recombination"/>
    <property type="evidence" value="ECO:0007669"/>
    <property type="project" value="UniProtKB-KW"/>
</dbReference>
<gene>
    <name evidence="12" type="ORF">CEUSTIGMA_g11587.t1</name>
</gene>
<dbReference type="PANTHER" id="PTHR42648:SF11">
    <property type="entry name" value="TRANSPOSON TY4-P GAG-POL POLYPROTEIN"/>
    <property type="match status" value="1"/>
</dbReference>
<evidence type="ECO:0000256" key="7">
    <source>
        <dbReference type="ARBA" id="ARBA00022918"/>
    </source>
</evidence>
<evidence type="ECO:0000256" key="3">
    <source>
        <dbReference type="ARBA" id="ARBA00022759"/>
    </source>
</evidence>
<protein>
    <recommendedName>
        <fullName evidence="11">Retroviral polymerase SH3-like domain-containing protein</fullName>
    </recommendedName>
</protein>
<keyword evidence="7" id="KW-0695">RNA-directed DNA polymerase</keyword>
<name>A0A250XM54_9CHLO</name>
<dbReference type="Proteomes" id="UP000232323">
    <property type="component" value="Unassembled WGS sequence"/>
</dbReference>
<evidence type="ECO:0000256" key="8">
    <source>
        <dbReference type="ARBA" id="ARBA00022932"/>
    </source>
</evidence>
<feature type="compositionally biased region" description="Low complexity" evidence="10">
    <location>
        <begin position="209"/>
        <end position="219"/>
    </location>
</feature>
<keyword evidence="8" id="KW-0239">DNA-directed DNA polymerase</keyword>
<dbReference type="Pfam" id="PF25597">
    <property type="entry name" value="SH3_retrovirus"/>
    <property type="match status" value="1"/>
</dbReference>
<dbReference type="GO" id="GO:0003887">
    <property type="term" value="F:DNA-directed DNA polymerase activity"/>
    <property type="evidence" value="ECO:0007669"/>
    <property type="project" value="UniProtKB-KW"/>
</dbReference>
<evidence type="ECO:0000256" key="9">
    <source>
        <dbReference type="ARBA" id="ARBA00023172"/>
    </source>
</evidence>
<evidence type="ECO:0000256" key="5">
    <source>
        <dbReference type="ARBA" id="ARBA00022842"/>
    </source>
</evidence>
<evidence type="ECO:0000313" key="12">
    <source>
        <dbReference type="EMBL" id="GAX84164.1"/>
    </source>
</evidence>
<dbReference type="GO" id="GO:0004519">
    <property type="term" value="F:endonuclease activity"/>
    <property type="evidence" value="ECO:0007669"/>
    <property type="project" value="UniProtKB-KW"/>
</dbReference>
<dbReference type="GO" id="GO:0003964">
    <property type="term" value="F:RNA-directed DNA polymerase activity"/>
    <property type="evidence" value="ECO:0007669"/>
    <property type="project" value="UniProtKB-KW"/>
</dbReference>
<organism evidence="12 13">
    <name type="scientific">Chlamydomonas eustigma</name>
    <dbReference type="NCBI Taxonomy" id="1157962"/>
    <lineage>
        <taxon>Eukaryota</taxon>
        <taxon>Viridiplantae</taxon>
        <taxon>Chlorophyta</taxon>
        <taxon>core chlorophytes</taxon>
        <taxon>Chlorophyceae</taxon>
        <taxon>CS clade</taxon>
        <taxon>Chlamydomonadales</taxon>
        <taxon>Chlamydomonadaceae</taxon>
        <taxon>Chlamydomonas</taxon>
    </lineage>
</organism>
<reference evidence="12 13" key="1">
    <citation type="submission" date="2017-08" db="EMBL/GenBank/DDBJ databases">
        <title>Acidophilic green algal genome provides insights into adaptation to an acidic environment.</title>
        <authorList>
            <person name="Hirooka S."/>
            <person name="Hirose Y."/>
            <person name="Kanesaki Y."/>
            <person name="Higuchi S."/>
            <person name="Fujiwara T."/>
            <person name="Onuma R."/>
            <person name="Era A."/>
            <person name="Ohbayashi R."/>
            <person name="Uzuka A."/>
            <person name="Nozaki H."/>
            <person name="Yoshikawa H."/>
            <person name="Miyagishima S.Y."/>
        </authorList>
    </citation>
    <scope>NUCLEOTIDE SEQUENCE [LARGE SCALE GENOMIC DNA]</scope>
    <source>
        <strain evidence="12 13">NIES-2499</strain>
    </source>
</reference>
<dbReference type="GO" id="GO:0016787">
    <property type="term" value="F:hydrolase activity"/>
    <property type="evidence" value="ECO:0007669"/>
    <property type="project" value="UniProtKB-KW"/>
</dbReference>
<evidence type="ECO:0000259" key="11">
    <source>
        <dbReference type="Pfam" id="PF25597"/>
    </source>
</evidence>
<keyword evidence="1" id="KW-0540">Nuclease</keyword>
<keyword evidence="5" id="KW-0460">Magnesium</keyword>